<evidence type="ECO:0000256" key="1">
    <source>
        <dbReference type="ARBA" id="ARBA00000085"/>
    </source>
</evidence>
<dbReference type="InterPro" id="IPR003660">
    <property type="entry name" value="HAMP_dom"/>
</dbReference>
<dbReference type="SMART" id="SM00388">
    <property type="entry name" value="HisKA"/>
    <property type="match status" value="1"/>
</dbReference>
<evidence type="ECO:0000256" key="7">
    <source>
        <dbReference type="ARBA" id="ARBA00022679"/>
    </source>
</evidence>
<dbReference type="InterPro" id="IPR036097">
    <property type="entry name" value="HisK_dim/P_sf"/>
</dbReference>
<dbReference type="InterPro" id="IPR050980">
    <property type="entry name" value="2C_sensor_his_kinase"/>
</dbReference>
<evidence type="ECO:0000256" key="15">
    <source>
        <dbReference type="SAM" id="Coils"/>
    </source>
</evidence>
<evidence type="ECO:0000256" key="5">
    <source>
        <dbReference type="ARBA" id="ARBA00022519"/>
    </source>
</evidence>
<evidence type="ECO:0000256" key="9">
    <source>
        <dbReference type="ARBA" id="ARBA00022741"/>
    </source>
</evidence>
<dbReference type="SUPFAM" id="SSF55874">
    <property type="entry name" value="ATPase domain of HSP90 chaperone/DNA topoisomerase II/histidine kinase"/>
    <property type="match status" value="1"/>
</dbReference>
<dbReference type="EC" id="2.7.13.3" evidence="3"/>
<accession>A0ABS8WF90</accession>
<keyword evidence="13" id="KW-0902">Two-component regulatory system</keyword>
<proteinExistence type="predicted"/>
<feature type="coiled-coil region" evidence="15">
    <location>
        <begin position="314"/>
        <end position="341"/>
    </location>
</feature>
<comment type="caution">
    <text evidence="19">The sequence shown here is derived from an EMBL/GenBank/DDBJ whole genome shotgun (WGS) entry which is preliminary data.</text>
</comment>
<protein>
    <recommendedName>
        <fullName evidence="3">histidine kinase</fullName>
        <ecNumber evidence="3">2.7.13.3</ecNumber>
    </recommendedName>
</protein>
<dbReference type="InterPro" id="IPR005467">
    <property type="entry name" value="His_kinase_dom"/>
</dbReference>
<feature type="domain" description="Histidine kinase" evidence="17">
    <location>
        <begin position="296"/>
        <end position="488"/>
    </location>
</feature>
<evidence type="ECO:0000256" key="2">
    <source>
        <dbReference type="ARBA" id="ARBA00004429"/>
    </source>
</evidence>
<comment type="catalytic activity">
    <reaction evidence="1">
        <text>ATP + protein L-histidine = ADP + protein N-phospho-L-histidine.</text>
        <dbReference type="EC" id="2.7.13.3"/>
    </reaction>
</comment>
<evidence type="ECO:0000256" key="3">
    <source>
        <dbReference type="ARBA" id="ARBA00012438"/>
    </source>
</evidence>
<keyword evidence="7" id="KW-0808">Transferase</keyword>
<feature type="domain" description="HAMP" evidence="18">
    <location>
        <begin position="236"/>
        <end position="288"/>
    </location>
</feature>
<evidence type="ECO:0000256" key="11">
    <source>
        <dbReference type="ARBA" id="ARBA00022840"/>
    </source>
</evidence>
<evidence type="ECO:0000256" key="4">
    <source>
        <dbReference type="ARBA" id="ARBA00022475"/>
    </source>
</evidence>
<keyword evidence="5" id="KW-0997">Cell inner membrane</keyword>
<dbReference type="PROSITE" id="PS50109">
    <property type="entry name" value="HIS_KIN"/>
    <property type="match status" value="1"/>
</dbReference>
<dbReference type="PANTHER" id="PTHR44936">
    <property type="entry name" value="SENSOR PROTEIN CREC"/>
    <property type="match status" value="1"/>
</dbReference>
<dbReference type="GO" id="GO:0016301">
    <property type="term" value="F:kinase activity"/>
    <property type="evidence" value="ECO:0007669"/>
    <property type="project" value="UniProtKB-KW"/>
</dbReference>
<evidence type="ECO:0000256" key="13">
    <source>
        <dbReference type="ARBA" id="ARBA00023012"/>
    </source>
</evidence>
<keyword evidence="9" id="KW-0547">Nucleotide-binding</keyword>
<evidence type="ECO:0000313" key="20">
    <source>
        <dbReference type="Proteomes" id="UP001201273"/>
    </source>
</evidence>
<keyword evidence="10 19" id="KW-0418">Kinase</keyword>
<dbReference type="Gene3D" id="3.30.565.10">
    <property type="entry name" value="Histidine kinase-like ATPase, C-terminal domain"/>
    <property type="match status" value="1"/>
</dbReference>
<feature type="transmembrane region" description="Helical" evidence="16">
    <location>
        <begin position="217"/>
        <end position="237"/>
    </location>
</feature>
<dbReference type="Pfam" id="PF00672">
    <property type="entry name" value="HAMP"/>
    <property type="match status" value="1"/>
</dbReference>
<evidence type="ECO:0000256" key="8">
    <source>
        <dbReference type="ARBA" id="ARBA00022692"/>
    </source>
</evidence>
<keyword evidence="6" id="KW-0597">Phosphoprotein</keyword>
<evidence type="ECO:0000256" key="14">
    <source>
        <dbReference type="ARBA" id="ARBA00023136"/>
    </source>
</evidence>
<reference evidence="19 20" key="1">
    <citation type="journal article" date="2022" name="Environ. Microbiol. Rep.">
        <title>Eco-phylogenetic analyses reveal divergent evolution of vitamin B12 metabolism in the marine bacterial family 'Psychromonadaceae'.</title>
        <authorList>
            <person name="Jin X."/>
            <person name="Yang Y."/>
            <person name="Cao H."/>
            <person name="Gao B."/>
            <person name="Zhao Z."/>
        </authorList>
    </citation>
    <scope>NUCLEOTIDE SEQUENCE [LARGE SCALE GENOMIC DNA]</scope>
    <source>
        <strain evidence="19 20">MKS20</strain>
    </source>
</reference>
<dbReference type="EMBL" id="JAIMJA010000028">
    <property type="protein sequence ID" value="MCE2596963.1"/>
    <property type="molecule type" value="Genomic_DNA"/>
</dbReference>
<dbReference type="Gene3D" id="1.10.287.130">
    <property type="match status" value="1"/>
</dbReference>
<dbReference type="CDD" id="cd00075">
    <property type="entry name" value="HATPase"/>
    <property type="match status" value="1"/>
</dbReference>
<evidence type="ECO:0000256" key="10">
    <source>
        <dbReference type="ARBA" id="ARBA00022777"/>
    </source>
</evidence>
<dbReference type="InterPro" id="IPR036890">
    <property type="entry name" value="HATPase_C_sf"/>
</dbReference>
<dbReference type="PRINTS" id="PR00344">
    <property type="entry name" value="BCTRLSENSOR"/>
</dbReference>
<evidence type="ECO:0000259" key="17">
    <source>
        <dbReference type="PROSITE" id="PS50109"/>
    </source>
</evidence>
<dbReference type="SMART" id="SM00387">
    <property type="entry name" value="HATPase_c"/>
    <property type="match status" value="1"/>
</dbReference>
<keyword evidence="4" id="KW-1003">Cell membrane</keyword>
<evidence type="ECO:0000256" key="16">
    <source>
        <dbReference type="SAM" id="Phobius"/>
    </source>
</evidence>
<keyword evidence="15" id="KW-0175">Coiled coil</keyword>
<evidence type="ECO:0000256" key="6">
    <source>
        <dbReference type="ARBA" id="ARBA00022553"/>
    </source>
</evidence>
<dbReference type="InterPro" id="IPR003661">
    <property type="entry name" value="HisK_dim/P_dom"/>
</dbReference>
<dbReference type="SMART" id="SM00304">
    <property type="entry name" value="HAMP"/>
    <property type="match status" value="1"/>
</dbReference>
<dbReference type="RefSeq" id="WP_233054716.1">
    <property type="nucleotide sequence ID" value="NZ_JAIMJA010000028.1"/>
</dbReference>
<dbReference type="Pfam" id="PF00512">
    <property type="entry name" value="HisKA"/>
    <property type="match status" value="1"/>
</dbReference>
<keyword evidence="14 16" id="KW-0472">Membrane</keyword>
<name>A0ABS8WF90_9GAMM</name>
<dbReference type="PANTHER" id="PTHR44936:SF5">
    <property type="entry name" value="SENSOR HISTIDINE KINASE ENVZ"/>
    <property type="match status" value="1"/>
</dbReference>
<evidence type="ECO:0000256" key="12">
    <source>
        <dbReference type="ARBA" id="ARBA00022989"/>
    </source>
</evidence>
<gene>
    <name evidence="19" type="ORF">K6Y31_19490</name>
</gene>
<dbReference type="PROSITE" id="PS50885">
    <property type="entry name" value="HAMP"/>
    <property type="match status" value="1"/>
</dbReference>
<dbReference type="InterPro" id="IPR004358">
    <property type="entry name" value="Sig_transdc_His_kin-like_C"/>
</dbReference>
<dbReference type="Proteomes" id="UP001201273">
    <property type="component" value="Unassembled WGS sequence"/>
</dbReference>
<feature type="transmembrane region" description="Helical" evidence="16">
    <location>
        <begin position="28"/>
        <end position="51"/>
    </location>
</feature>
<dbReference type="CDD" id="cd06225">
    <property type="entry name" value="HAMP"/>
    <property type="match status" value="1"/>
</dbReference>
<dbReference type="InterPro" id="IPR003594">
    <property type="entry name" value="HATPase_dom"/>
</dbReference>
<organism evidence="19 20">
    <name type="scientific">Motilimonas cestriensis</name>
    <dbReference type="NCBI Taxonomy" id="2742685"/>
    <lineage>
        <taxon>Bacteria</taxon>
        <taxon>Pseudomonadati</taxon>
        <taxon>Pseudomonadota</taxon>
        <taxon>Gammaproteobacteria</taxon>
        <taxon>Alteromonadales</taxon>
        <taxon>Alteromonadales genera incertae sedis</taxon>
        <taxon>Motilimonas</taxon>
    </lineage>
</organism>
<dbReference type="SUPFAM" id="SSF47384">
    <property type="entry name" value="Homodimeric domain of signal transducing histidine kinase"/>
    <property type="match status" value="1"/>
</dbReference>
<evidence type="ECO:0000313" key="19">
    <source>
        <dbReference type="EMBL" id="MCE2596963.1"/>
    </source>
</evidence>
<keyword evidence="11" id="KW-0067">ATP-binding</keyword>
<dbReference type="CDD" id="cd00082">
    <property type="entry name" value="HisKA"/>
    <property type="match status" value="1"/>
</dbReference>
<keyword evidence="8 16" id="KW-0812">Transmembrane</keyword>
<keyword evidence="20" id="KW-1185">Reference proteome</keyword>
<keyword evidence="12 16" id="KW-1133">Transmembrane helix</keyword>
<evidence type="ECO:0000259" key="18">
    <source>
        <dbReference type="PROSITE" id="PS50885"/>
    </source>
</evidence>
<sequence>MKVSPDKVAQLWRNLWLSLWPKSLLNRMVIIIIFSVALAQGISSFIWVNLFTTQENTALQSNAEQLANSAASTASFFKKLPLEFRHIVLDQLRNMGGSRFFVSLNSEEIIINPIADSPQKTLVINKMDEILRHKLGPSYPIKIEFSRPNELKVLNNDTLLTDLPPSWASYSLLTSKLNLPILVLQIELSSNEWLYLAALMPPPYIVEQKDLIPSPQLTTIILTTIFLLLFTFSLFQWQTRPLARLARAASDMSIDLHQAPLKEEGALELLTATRAFNNMQQKLQRYIADRESLFSAISHDLKTPITRLRLRAELLDDEAKIEKFNTDLDELELMVKGALQTVKDTDIHENITEIDILKLVHQVCEIYPEQTRIIGHYVAPYRGKPLGLKRCLTNLVDNAIKYGNKAVITLMDIGDNLHITIQDQGPGIPEQELDRIFSPYVRLHSEEPGYGLGLGIVRNIVHAHCGDIELTNASDGGLLIKLRLPRSHYSEL</sequence>
<dbReference type="Pfam" id="PF02518">
    <property type="entry name" value="HATPase_c"/>
    <property type="match status" value="1"/>
</dbReference>
<comment type="subcellular location">
    <subcellularLocation>
        <location evidence="2">Cell inner membrane</location>
        <topology evidence="2">Multi-pass membrane protein</topology>
    </subcellularLocation>
</comment>